<evidence type="ECO:0000313" key="9">
    <source>
        <dbReference type="Proteomes" id="UP000243488"/>
    </source>
</evidence>
<reference evidence="8 9" key="1">
    <citation type="submission" date="2017-03" db="EMBL/GenBank/DDBJ databases">
        <title>Complete genome sequence of the novel DNRA strain Pseudomonas sp. S-6-2 isolated from Chinese polluted river sediment. Journal of Biotechnology.</title>
        <authorList>
            <person name="Li J."/>
            <person name="Xiang F."/>
            <person name="Wang L."/>
            <person name="Xi L."/>
            <person name="Liu J."/>
        </authorList>
    </citation>
    <scope>NUCLEOTIDE SEQUENCE [LARGE SCALE GENOMIC DNA]</scope>
    <source>
        <strain evidence="8 9">S-6-2</strain>
    </source>
</reference>
<evidence type="ECO:0000259" key="7">
    <source>
        <dbReference type="PROSITE" id="PS51462"/>
    </source>
</evidence>
<dbReference type="SUPFAM" id="SSF55811">
    <property type="entry name" value="Nudix"/>
    <property type="match status" value="1"/>
</dbReference>
<evidence type="ECO:0000256" key="3">
    <source>
        <dbReference type="ARBA" id="ARBA00022723"/>
    </source>
</evidence>
<accession>A0A1V0B4P8</accession>
<comment type="cofactor">
    <cofactor evidence="1">
        <name>Mg(2+)</name>
        <dbReference type="ChEBI" id="CHEBI:18420"/>
    </cofactor>
</comment>
<keyword evidence="3 6" id="KW-0479">Metal-binding</keyword>
<feature type="binding site" evidence="6">
    <location>
        <position position="96"/>
    </location>
    <ligand>
        <name>Mg(2+)</name>
        <dbReference type="ChEBI" id="CHEBI:18420"/>
    </ligand>
</feature>
<dbReference type="PANTHER" id="PTHR10885:SF0">
    <property type="entry name" value="ISOPENTENYL-DIPHOSPHATE DELTA-ISOMERASE"/>
    <property type="match status" value="1"/>
</dbReference>
<evidence type="ECO:0000256" key="4">
    <source>
        <dbReference type="ARBA" id="ARBA00022801"/>
    </source>
</evidence>
<dbReference type="AlphaFoldDB" id="A0A1V0B4P8"/>
<organism evidence="8 9">
    <name type="scientific">Halopseudomonas phragmitis</name>
    <dbReference type="NCBI Taxonomy" id="1931241"/>
    <lineage>
        <taxon>Bacteria</taxon>
        <taxon>Pseudomonadati</taxon>
        <taxon>Pseudomonadota</taxon>
        <taxon>Gammaproteobacteria</taxon>
        <taxon>Pseudomonadales</taxon>
        <taxon>Pseudomonadaceae</taxon>
        <taxon>Halopseudomonas</taxon>
    </lineage>
</organism>
<dbReference type="InterPro" id="IPR024195">
    <property type="entry name" value="NUDIX_hydrolase_YfcD_pred"/>
</dbReference>
<keyword evidence="5 6" id="KW-0460">Magnesium</keyword>
<evidence type="ECO:0000256" key="5">
    <source>
        <dbReference type="ARBA" id="ARBA00022842"/>
    </source>
</evidence>
<dbReference type="Gene3D" id="3.90.79.10">
    <property type="entry name" value="Nucleoside Triphosphate Pyrophosphohydrolase"/>
    <property type="match status" value="1"/>
</dbReference>
<dbReference type="InterPro" id="IPR015797">
    <property type="entry name" value="NUDIX_hydrolase-like_dom_sf"/>
</dbReference>
<evidence type="ECO:0000256" key="6">
    <source>
        <dbReference type="PIRSR" id="PIRSR017340-1"/>
    </source>
</evidence>
<dbReference type="GO" id="GO:0046872">
    <property type="term" value="F:metal ion binding"/>
    <property type="evidence" value="ECO:0007669"/>
    <property type="project" value="UniProtKB-KW"/>
</dbReference>
<proteinExistence type="inferred from homology"/>
<gene>
    <name evidence="8" type="ORF">BVH74_09045</name>
</gene>
<evidence type="ECO:0000313" key="8">
    <source>
        <dbReference type="EMBL" id="AQZ94885.1"/>
    </source>
</evidence>
<evidence type="ECO:0000256" key="1">
    <source>
        <dbReference type="ARBA" id="ARBA00001946"/>
    </source>
</evidence>
<comment type="similarity">
    <text evidence="2">Belongs to the Nudix hydrolase family.</text>
</comment>
<protein>
    <submittedName>
        <fullName evidence="8">NUDIX hydrolase</fullName>
    </submittedName>
</protein>
<dbReference type="PROSITE" id="PS51462">
    <property type="entry name" value="NUDIX"/>
    <property type="match status" value="1"/>
</dbReference>
<dbReference type="PANTHER" id="PTHR10885">
    <property type="entry name" value="ISOPENTENYL-DIPHOSPHATE DELTA-ISOMERASE"/>
    <property type="match status" value="1"/>
</dbReference>
<dbReference type="EMBL" id="CP020100">
    <property type="protein sequence ID" value="AQZ94885.1"/>
    <property type="molecule type" value="Genomic_DNA"/>
</dbReference>
<dbReference type="PIRSF" id="PIRSF017340">
    <property type="entry name" value="Nudix_hydro"/>
    <property type="match status" value="1"/>
</dbReference>
<feature type="domain" description="Nudix hydrolase" evidence="7">
    <location>
        <begin position="43"/>
        <end position="171"/>
    </location>
</feature>
<dbReference type="InterPro" id="IPR000086">
    <property type="entry name" value="NUDIX_hydrolase_dom"/>
</dbReference>
<keyword evidence="4 8" id="KW-0378">Hydrolase</keyword>
<keyword evidence="9" id="KW-1185">Reference proteome</keyword>
<dbReference type="PROSITE" id="PS00893">
    <property type="entry name" value="NUDIX_BOX"/>
    <property type="match status" value="1"/>
</dbReference>
<dbReference type="NCBIfam" id="NF011922">
    <property type="entry name" value="PRK15393.1"/>
    <property type="match status" value="1"/>
</dbReference>
<dbReference type="KEGG" id="ppha:BVH74_09045"/>
<dbReference type="InterPro" id="IPR020084">
    <property type="entry name" value="NUDIX_hydrolase_CS"/>
</dbReference>
<dbReference type="GO" id="GO:0016817">
    <property type="term" value="F:hydrolase activity, acting on acid anhydrides"/>
    <property type="evidence" value="ECO:0007669"/>
    <property type="project" value="InterPro"/>
</dbReference>
<dbReference type="Pfam" id="PF00293">
    <property type="entry name" value="NUDIX"/>
    <property type="match status" value="1"/>
</dbReference>
<dbReference type="Proteomes" id="UP000243488">
    <property type="component" value="Chromosome"/>
</dbReference>
<evidence type="ECO:0000256" key="2">
    <source>
        <dbReference type="ARBA" id="ARBA00005582"/>
    </source>
</evidence>
<feature type="binding site" evidence="6">
    <location>
        <position position="100"/>
    </location>
    <ligand>
        <name>Mg(2+)</name>
        <dbReference type="ChEBI" id="CHEBI:18420"/>
    </ligand>
</feature>
<dbReference type="STRING" id="1931241.BVH74_09045"/>
<name>A0A1V0B4P8_9GAMM</name>
<sequence>MSVDSRKIDAYLARSAAEQVLSVDEQDQPLAQVSRAQVQSERLITRCTYIFVFNATGQLCLHQRTLHKRLYPGYWDVAAGGLVAAGESYLEGARRELAEELGVAGVDLHSHGRFFYDAPESRLWGAVFSCRWDGPIEMQPEEVLAVRWIDLDTDWRQDDERYTPDSLLALERWRAGQLLE</sequence>
<dbReference type="CDD" id="cd04697">
    <property type="entry name" value="NUDIX_Hydrolase"/>
    <property type="match status" value="1"/>
</dbReference>